<organism evidence="2 3">
    <name type="scientific">Pseudomonas borbori</name>
    <dbReference type="NCBI Taxonomy" id="289003"/>
    <lineage>
        <taxon>Bacteria</taxon>
        <taxon>Pseudomonadati</taxon>
        <taxon>Pseudomonadota</taxon>
        <taxon>Gammaproteobacteria</taxon>
        <taxon>Pseudomonadales</taxon>
        <taxon>Pseudomonadaceae</taxon>
        <taxon>Pseudomonas</taxon>
    </lineage>
</organism>
<keyword evidence="1" id="KW-0812">Transmembrane</keyword>
<evidence type="ECO:0000313" key="3">
    <source>
        <dbReference type="Proteomes" id="UP000198784"/>
    </source>
</evidence>
<dbReference type="Pfam" id="PF11446">
    <property type="entry name" value="DUF2897"/>
    <property type="match status" value="1"/>
</dbReference>
<proteinExistence type="predicted"/>
<protein>
    <recommendedName>
        <fullName evidence="4">DUF2897 domain-containing protein</fullName>
    </recommendedName>
</protein>
<accession>A0A1I5KWF3</accession>
<dbReference type="InterPro" id="IPR021550">
    <property type="entry name" value="DUF2897"/>
</dbReference>
<keyword evidence="1" id="KW-1133">Transmembrane helix</keyword>
<dbReference type="RefSeq" id="WP_090497224.1">
    <property type="nucleotide sequence ID" value="NZ_FOWX01000002.1"/>
</dbReference>
<keyword evidence="1" id="KW-0472">Membrane</keyword>
<evidence type="ECO:0008006" key="4">
    <source>
        <dbReference type="Google" id="ProtNLM"/>
    </source>
</evidence>
<dbReference type="EMBL" id="FOWX01000002">
    <property type="protein sequence ID" value="SFO89293.1"/>
    <property type="molecule type" value="Genomic_DNA"/>
</dbReference>
<name>A0A1I5KWF3_9PSED</name>
<evidence type="ECO:0000313" key="2">
    <source>
        <dbReference type="EMBL" id="SFO89293.1"/>
    </source>
</evidence>
<reference evidence="3" key="1">
    <citation type="submission" date="2016-10" db="EMBL/GenBank/DDBJ databases">
        <authorList>
            <person name="Varghese N."/>
            <person name="Submissions S."/>
        </authorList>
    </citation>
    <scope>NUCLEOTIDE SEQUENCE [LARGE SCALE GENOMIC DNA]</scope>
    <source>
        <strain evidence="3">DSM 17834</strain>
    </source>
</reference>
<dbReference type="AlphaFoldDB" id="A0A1I5KWF3"/>
<dbReference type="STRING" id="289003.SAMN05216190_102118"/>
<gene>
    <name evidence="2" type="ORF">SAMN05216190_102118</name>
</gene>
<dbReference type="OrthoDB" id="6184284at2"/>
<feature type="transmembrane region" description="Helical" evidence="1">
    <location>
        <begin position="6"/>
        <end position="24"/>
    </location>
</feature>
<evidence type="ECO:0000256" key="1">
    <source>
        <dbReference type="SAM" id="Phobius"/>
    </source>
</evidence>
<dbReference type="Proteomes" id="UP000198784">
    <property type="component" value="Unassembled WGS sequence"/>
</dbReference>
<keyword evidence="3" id="KW-1185">Reference proteome</keyword>
<sequence>MPWYAWLLILLVLGSIVGGLLVLLRTAKPLPLDEEQLQRIRERKIEMEAQDAKDSRQR</sequence>